<evidence type="ECO:0000313" key="3">
    <source>
        <dbReference type="EMBL" id="SBT04452.1"/>
    </source>
</evidence>
<protein>
    <submittedName>
        <fullName evidence="3">Uncharacterized protein</fullName>
    </submittedName>
</protein>
<reference evidence="3 4" key="1">
    <citation type="submission" date="2016-06" db="EMBL/GenBank/DDBJ databases">
        <authorList>
            <person name="Kjaerup R.B."/>
            <person name="Dalgaard T.S."/>
            <person name="Juul-Madsen H.R."/>
        </authorList>
    </citation>
    <scope>NUCLEOTIDE SEQUENCE [LARGE SCALE GENOMIC DNA]</scope>
    <source>
        <strain evidence="3">3</strain>
    </source>
</reference>
<dbReference type="EMBL" id="FLQX01000048">
    <property type="protein sequence ID" value="SBT04452.1"/>
    <property type="molecule type" value="Genomic_DNA"/>
</dbReference>
<organism evidence="3 4">
    <name type="scientific">Candidatus Accumulibacter aalborgensis</name>
    <dbReference type="NCBI Taxonomy" id="1860102"/>
    <lineage>
        <taxon>Bacteria</taxon>
        <taxon>Pseudomonadati</taxon>
        <taxon>Pseudomonadota</taxon>
        <taxon>Betaproteobacteria</taxon>
        <taxon>Candidatus Accumulibacter</taxon>
    </lineage>
</organism>
<feature type="signal peptide" evidence="2">
    <location>
        <begin position="1"/>
        <end position="27"/>
    </location>
</feature>
<feature type="chain" id="PRO_5008381461" evidence="2">
    <location>
        <begin position="28"/>
        <end position="93"/>
    </location>
</feature>
<keyword evidence="2" id="KW-0732">Signal</keyword>
<feature type="transmembrane region" description="Helical" evidence="1">
    <location>
        <begin position="70"/>
        <end position="88"/>
    </location>
</feature>
<proteinExistence type="predicted"/>
<keyword evidence="1" id="KW-0812">Transmembrane</keyword>
<name>A0A1A8XJ94_9PROT</name>
<keyword evidence="4" id="KW-1185">Reference proteome</keyword>
<keyword evidence="1" id="KW-0472">Membrane</keyword>
<keyword evidence="1" id="KW-1133">Transmembrane helix</keyword>
<sequence>MKRTDLRKTLSAAALMGGTIATASALAESQGGNAGSGMMGGNGVGWMSGYRSSWMSGYGSSWMSGYGGGMWVPLLVVIVVAGVVAWVVSQKNK</sequence>
<dbReference type="Proteomes" id="UP000199169">
    <property type="component" value="Unassembled WGS sequence"/>
</dbReference>
<gene>
    <name evidence="3" type="ORF">ACCAA_1410003</name>
</gene>
<evidence type="ECO:0000256" key="2">
    <source>
        <dbReference type="SAM" id="SignalP"/>
    </source>
</evidence>
<evidence type="ECO:0000256" key="1">
    <source>
        <dbReference type="SAM" id="Phobius"/>
    </source>
</evidence>
<dbReference type="RefSeq" id="WP_186406027.1">
    <property type="nucleotide sequence ID" value="NZ_FLQX01000048.1"/>
</dbReference>
<dbReference type="AlphaFoldDB" id="A0A1A8XJ94"/>
<evidence type="ECO:0000313" key="4">
    <source>
        <dbReference type="Proteomes" id="UP000199169"/>
    </source>
</evidence>
<accession>A0A1A8XJ94</accession>